<comment type="subcellular location">
    <subcellularLocation>
        <location evidence="1">Cytoplasmic vesicle membrane</location>
    </subcellularLocation>
</comment>
<dbReference type="Gene3D" id="1.20.5.110">
    <property type="match status" value="1"/>
</dbReference>
<gene>
    <name evidence="6" type="ORF">EIN_155740</name>
</gene>
<reference evidence="6 7" key="1">
    <citation type="submission" date="2012-10" db="EMBL/GenBank/DDBJ databases">
        <authorList>
            <person name="Zafar N."/>
            <person name="Inman J."/>
            <person name="Hall N."/>
            <person name="Lorenzi H."/>
            <person name="Caler E."/>
        </authorList>
    </citation>
    <scope>NUCLEOTIDE SEQUENCE [LARGE SCALE GENOMIC DNA]</scope>
    <source>
        <strain evidence="6 7">IP1</strain>
    </source>
</reference>
<keyword evidence="3" id="KW-0175">Coiled coil</keyword>
<name>A0A0A1U9D7_ENTIV</name>
<evidence type="ECO:0000256" key="4">
    <source>
        <dbReference type="SAM" id="Phobius"/>
    </source>
</evidence>
<evidence type="ECO:0000256" key="3">
    <source>
        <dbReference type="PROSITE-ProRule" id="PRU00290"/>
    </source>
</evidence>
<protein>
    <recommendedName>
        <fullName evidence="5">V-SNARE coiled-coil homology domain-containing protein</fullName>
    </recommendedName>
</protein>
<accession>A0A0A1U9D7</accession>
<evidence type="ECO:0000313" key="7">
    <source>
        <dbReference type="Proteomes" id="UP000014680"/>
    </source>
</evidence>
<dbReference type="GO" id="GO:0030659">
    <property type="term" value="C:cytoplasmic vesicle membrane"/>
    <property type="evidence" value="ECO:0007669"/>
    <property type="project" value="UniProtKB-SubCell"/>
</dbReference>
<dbReference type="InterPro" id="IPR016444">
    <property type="entry name" value="Synaptobrevin/VAMP"/>
</dbReference>
<keyword evidence="4" id="KW-1133">Transmembrane helix</keyword>
<sequence length="86" mass="10104">MQLDNTRRTMEKNVELITKNISTAEELEDQTREMTINAQKFQKQSVVLKKKYWWKNAKLWVMIVICLIVVLCLVGGVVALLVYYLK</sequence>
<dbReference type="Proteomes" id="UP000014680">
    <property type="component" value="Unassembled WGS sequence"/>
</dbReference>
<feature type="transmembrane region" description="Helical" evidence="4">
    <location>
        <begin position="59"/>
        <end position="85"/>
    </location>
</feature>
<dbReference type="OMA" id="EMTINAQ"/>
<feature type="domain" description="V-SNARE coiled-coil homology" evidence="5">
    <location>
        <begin position="1"/>
        <end position="55"/>
    </location>
</feature>
<evidence type="ECO:0000259" key="5">
    <source>
        <dbReference type="PROSITE" id="PS50892"/>
    </source>
</evidence>
<dbReference type="PROSITE" id="PS50892">
    <property type="entry name" value="V_SNARE"/>
    <property type="match status" value="1"/>
</dbReference>
<organism evidence="6 7">
    <name type="scientific">Entamoeba invadens IP1</name>
    <dbReference type="NCBI Taxonomy" id="370355"/>
    <lineage>
        <taxon>Eukaryota</taxon>
        <taxon>Amoebozoa</taxon>
        <taxon>Evosea</taxon>
        <taxon>Archamoebae</taxon>
        <taxon>Mastigamoebida</taxon>
        <taxon>Entamoebidae</taxon>
        <taxon>Entamoeba</taxon>
    </lineage>
</organism>
<dbReference type="AlphaFoldDB" id="A0A0A1U9D7"/>
<evidence type="ECO:0000256" key="1">
    <source>
        <dbReference type="ARBA" id="ARBA00004156"/>
    </source>
</evidence>
<keyword evidence="4" id="KW-0812">Transmembrane</keyword>
<dbReference type="OrthoDB" id="248747at2759"/>
<evidence type="ECO:0000313" key="6">
    <source>
        <dbReference type="EMBL" id="ELP91457.1"/>
    </source>
</evidence>
<keyword evidence="7" id="KW-1185">Reference proteome</keyword>
<dbReference type="VEuPathDB" id="AmoebaDB:EIN_155740"/>
<proteinExistence type="predicted"/>
<dbReference type="KEGG" id="eiv:EIN_155740"/>
<dbReference type="GeneID" id="14890314"/>
<dbReference type="EMBL" id="KB206474">
    <property type="protein sequence ID" value="ELP91457.1"/>
    <property type="molecule type" value="Genomic_DNA"/>
</dbReference>
<keyword evidence="2" id="KW-0968">Cytoplasmic vesicle</keyword>
<dbReference type="PANTHER" id="PTHR45701">
    <property type="entry name" value="SYNAPTOBREVIN FAMILY MEMBER"/>
    <property type="match status" value="1"/>
</dbReference>
<dbReference type="CDD" id="cd15843">
    <property type="entry name" value="R-SNARE"/>
    <property type="match status" value="1"/>
</dbReference>
<evidence type="ECO:0000256" key="2">
    <source>
        <dbReference type="ARBA" id="ARBA00023329"/>
    </source>
</evidence>
<dbReference type="InterPro" id="IPR042855">
    <property type="entry name" value="V_SNARE_CC"/>
</dbReference>
<dbReference type="RefSeq" id="XP_004258228.1">
    <property type="nucleotide sequence ID" value="XM_004258180.1"/>
</dbReference>
<keyword evidence="4" id="KW-0472">Membrane</keyword>
<dbReference type="Pfam" id="PF00957">
    <property type="entry name" value="Synaptobrevin"/>
    <property type="match status" value="1"/>
</dbReference>
<dbReference type="SUPFAM" id="SSF58038">
    <property type="entry name" value="SNARE fusion complex"/>
    <property type="match status" value="1"/>
</dbReference>